<evidence type="ECO:0000313" key="1">
    <source>
        <dbReference type="EMBL" id="MBJ3762845.1"/>
    </source>
</evidence>
<reference evidence="1" key="1">
    <citation type="submission" date="2020-12" db="EMBL/GenBank/DDBJ databases">
        <title>Bacterial taxonomy.</title>
        <authorList>
            <person name="Pan X."/>
        </authorList>
    </citation>
    <scope>NUCLEOTIDE SEQUENCE</scope>
    <source>
        <strain evidence="1">KCTC 52957</strain>
    </source>
</reference>
<evidence type="ECO:0000313" key="2">
    <source>
        <dbReference type="Proteomes" id="UP000642488"/>
    </source>
</evidence>
<keyword evidence="2" id="KW-1185">Reference proteome</keyword>
<sequence length="291" mass="32723">MKIGFHIGAHETDGDRLVKSLLRNRDTLDHAGVFVPGPGRYRGTLRDAAVRMRGDVADADTEESLLDAILDGATPDTLFLSNSSFISVPEMAVGENQLYPRMFKAAWLRNLFPSHSVTFHICVRDPATFLPSIYQTVARDKSFVEFTGGIDPRRLVWSAPINQLLQSVPDADVVLWCYEDTPLIWDEIMRAVCDIGPDVHLHGIYDMARQVMNDEGMPRLRNYVAQHPPANSAMRQRIITAFLDKFGVDAALEQQIPIEGWSQALMDDLTTIYEEDLVDIAELARVRIVTR</sequence>
<proteinExistence type="predicted"/>
<accession>A0A934IHU9</accession>
<dbReference type="EMBL" id="JAEKPD010000007">
    <property type="protein sequence ID" value="MBJ3762845.1"/>
    <property type="molecule type" value="Genomic_DNA"/>
</dbReference>
<organism evidence="1 2">
    <name type="scientific">Palleronia pontilimi</name>
    <dbReference type="NCBI Taxonomy" id="1964209"/>
    <lineage>
        <taxon>Bacteria</taxon>
        <taxon>Pseudomonadati</taxon>
        <taxon>Pseudomonadota</taxon>
        <taxon>Alphaproteobacteria</taxon>
        <taxon>Rhodobacterales</taxon>
        <taxon>Roseobacteraceae</taxon>
        <taxon>Palleronia</taxon>
    </lineage>
</organism>
<dbReference type="AlphaFoldDB" id="A0A934IHU9"/>
<evidence type="ECO:0008006" key="3">
    <source>
        <dbReference type="Google" id="ProtNLM"/>
    </source>
</evidence>
<dbReference type="Proteomes" id="UP000642488">
    <property type="component" value="Unassembled WGS sequence"/>
</dbReference>
<name>A0A934IHU9_9RHOB</name>
<comment type="caution">
    <text evidence="1">The sequence shown here is derived from an EMBL/GenBank/DDBJ whole genome shotgun (WGS) entry which is preliminary data.</text>
</comment>
<gene>
    <name evidence="1" type="ORF">ILP92_08810</name>
</gene>
<protein>
    <recommendedName>
        <fullName evidence="3">Sulfotransferase family protein</fullName>
    </recommendedName>
</protein>
<dbReference type="RefSeq" id="WP_198916007.1">
    <property type="nucleotide sequence ID" value="NZ_JAEKPD010000007.1"/>
</dbReference>